<dbReference type="InterPro" id="IPR000639">
    <property type="entry name" value="Epox_hydrolase-like"/>
</dbReference>
<dbReference type="PANTHER" id="PTHR43433:SF10">
    <property type="entry name" value="AB HYDROLASE-1 DOMAIN-CONTAINING PROTEIN"/>
    <property type="match status" value="1"/>
</dbReference>
<accession>A0A6P1TB69</accession>
<dbReference type="Proteomes" id="UP000563601">
    <property type="component" value="Unassembled WGS sequence"/>
</dbReference>
<evidence type="ECO:0000313" key="4">
    <source>
        <dbReference type="Proteomes" id="UP000464675"/>
    </source>
</evidence>
<evidence type="ECO:0000313" key="3">
    <source>
        <dbReference type="EMBL" id="QHQ38886.1"/>
    </source>
</evidence>
<dbReference type="OrthoDB" id="9780765at2"/>
<dbReference type="InterPro" id="IPR029058">
    <property type="entry name" value="AB_hydrolase_fold"/>
</dbReference>
<protein>
    <submittedName>
        <fullName evidence="3">Alpha/beta fold hydrolase</fullName>
    </submittedName>
    <submittedName>
        <fullName evidence="2">Pimeloyl-ACP methyl ester carboxylesterase</fullName>
    </submittedName>
</protein>
<dbReference type="InterPro" id="IPR050471">
    <property type="entry name" value="AB_hydrolase"/>
</dbReference>
<reference evidence="2 5" key="2">
    <citation type="submission" date="2020-08" db="EMBL/GenBank/DDBJ databases">
        <title>Genomic Encyclopedia of Type Strains, Phase IV (KMG-IV): sequencing the most valuable type-strain genomes for metagenomic binning, comparative biology and taxonomic classification.</title>
        <authorList>
            <person name="Goeker M."/>
        </authorList>
    </citation>
    <scope>NUCLEOTIDE SEQUENCE [LARGE SCALE GENOMIC DNA]</scope>
    <source>
        <strain evidence="2 5">DSM 11525</strain>
    </source>
</reference>
<evidence type="ECO:0000313" key="2">
    <source>
        <dbReference type="EMBL" id="MBB5210653.1"/>
    </source>
</evidence>
<dbReference type="GO" id="GO:0016787">
    <property type="term" value="F:hydrolase activity"/>
    <property type="evidence" value="ECO:0007669"/>
    <property type="project" value="UniProtKB-KW"/>
</dbReference>
<dbReference type="PANTHER" id="PTHR43433">
    <property type="entry name" value="HYDROLASE, ALPHA/BETA FOLD FAMILY PROTEIN"/>
    <property type="match status" value="1"/>
</dbReference>
<dbReference type="EMBL" id="JACHHR010000001">
    <property type="protein sequence ID" value="MBB5210653.1"/>
    <property type="molecule type" value="Genomic_DNA"/>
</dbReference>
<gene>
    <name evidence="3" type="ORF">GTQ55_07745</name>
    <name evidence="2" type="ORF">HNQ53_000841</name>
</gene>
<dbReference type="PRINTS" id="PR00111">
    <property type="entry name" value="ABHYDROLASE"/>
</dbReference>
<dbReference type="EMBL" id="CP047491">
    <property type="protein sequence ID" value="QHQ38886.1"/>
    <property type="molecule type" value="Genomic_DNA"/>
</dbReference>
<dbReference type="InterPro" id="IPR000073">
    <property type="entry name" value="AB_hydrolase_1"/>
</dbReference>
<organism evidence="2 5">
    <name type="scientific">Microbulbifer hydrolyticus</name>
    <dbReference type="NCBI Taxonomy" id="48074"/>
    <lineage>
        <taxon>Bacteria</taxon>
        <taxon>Pseudomonadati</taxon>
        <taxon>Pseudomonadota</taxon>
        <taxon>Gammaproteobacteria</taxon>
        <taxon>Cellvibrionales</taxon>
        <taxon>Microbulbiferaceae</taxon>
        <taxon>Microbulbifer</taxon>
    </lineage>
</organism>
<dbReference type="SUPFAM" id="SSF53474">
    <property type="entry name" value="alpha/beta-Hydrolases"/>
    <property type="match status" value="1"/>
</dbReference>
<reference evidence="3 4" key="1">
    <citation type="submission" date="2020-01" db="EMBL/GenBank/DDBJ databases">
        <title>The possibility of degradation of plastic by Microbulbifer hydrolyticus IRE-31.</title>
        <authorList>
            <person name="Liu L."/>
        </authorList>
    </citation>
    <scope>NUCLEOTIDE SEQUENCE [LARGE SCALE GENOMIC DNA]</scope>
    <source>
        <strain evidence="3 4">IRE-31</strain>
    </source>
</reference>
<dbReference type="Proteomes" id="UP000464675">
    <property type="component" value="Chromosome"/>
</dbReference>
<keyword evidence="4" id="KW-1185">Reference proteome</keyword>
<evidence type="ECO:0000259" key="1">
    <source>
        <dbReference type="Pfam" id="PF00561"/>
    </source>
</evidence>
<name>A0A6P1TB69_9GAMM</name>
<dbReference type="Gene3D" id="3.40.50.1820">
    <property type="entry name" value="alpha/beta hydrolase"/>
    <property type="match status" value="1"/>
</dbReference>
<feature type="domain" description="AB hydrolase-1" evidence="1">
    <location>
        <begin position="20"/>
        <end position="248"/>
    </location>
</feature>
<dbReference type="PRINTS" id="PR00412">
    <property type="entry name" value="EPOXHYDRLASE"/>
</dbReference>
<dbReference type="AlphaFoldDB" id="A0A6P1TB69"/>
<dbReference type="Pfam" id="PF00561">
    <property type="entry name" value="Abhydrolase_1"/>
    <property type="match status" value="1"/>
</dbReference>
<proteinExistence type="predicted"/>
<sequence length="277" mass="30176">MPFAASDHYQIHYQCQGSGPAVVLLHSFLCDGEMWAEQVAALAKDYRVINIDIRGHGKSGVADKPLDIYDLVQDVVAVLDQEGVTTAHWAGLSIGGMIALRAAITVPERVSSLLLLDTHAGTETRFKVAKYKMLVGLAKLFGIRPLLNVVAKLMFGRHTRAHRPELVAYWKEKFAAMPLVSIQHMVNALCARDSLKARLPQIQQPAMVIVGEEDVSLPPPCSEALANRLANAELEVIKHAGHLSSLEQPHDVNRVMLDFLATCANKAPADKVPSPSA</sequence>
<keyword evidence="3" id="KW-0378">Hydrolase</keyword>
<evidence type="ECO:0000313" key="5">
    <source>
        <dbReference type="Proteomes" id="UP000563601"/>
    </source>
</evidence>
<dbReference type="RefSeq" id="WP_161858213.1">
    <property type="nucleotide sequence ID" value="NZ_CP047491.1"/>
</dbReference>